<name>A0A1T4M0S8_9FIRM</name>
<dbReference type="EMBL" id="FUWV01000005">
    <property type="protein sequence ID" value="SJZ60583.1"/>
    <property type="molecule type" value="Genomic_DNA"/>
</dbReference>
<evidence type="ECO:0000313" key="3">
    <source>
        <dbReference type="Proteomes" id="UP000196365"/>
    </source>
</evidence>
<dbReference type="AlphaFoldDB" id="A0A1T4M0S8"/>
<evidence type="ECO:0000259" key="1">
    <source>
        <dbReference type="Pfam" id="PF13518"/>
    </source>
</evidence>
<organism evidence="2 3">
    <name type="scientific">Garciella nitratireducens DSM 15102</name>
    <dbReference type="NCBI Taxonomy" id="1121911"/>
    <lineage>
        <taxon>Bacteria</taxon>
        <taxon>Bacillati</taxon>
        <taxon>Bacillota</taxon>
        <taxon>Clostridia</taxon>
        <taxon>Eubacteriales</taxon>
        <taxon>Eubacteriaceae</taxon>
        <taxon>Garciella</taxon>
    </lineage>
</organism>
<dbReference type="OrthoDB" id="9797531at2"/>
<accession>A0A1T4M0S8</accession>
<protein>
    <submittedName>
        <fullName evidence="2">Helix-turn-helix domain-containing protein</fullName>
    </submittedName>
</protein>
<feature type="domain" description="Insertion element IS150 protein InsJ-like helix-turn-helix" evidence="1">
    <location>
        <begin position="12"/>
        <end position="63"/>
    </location>
</feature>
<proteinExistence type="predicted"/>
<keyword evidence="3" id="KW-1185">Reference proteome</keyword>
<dbReference type="Pfam" id="PF13518">
    <property type="entry name" value="HTH_28"/>
    <property type="match status" value="1"/>
</dbReference>
<dbReference type="InterPro" id="IPR010921">
    <property type="entry name" value="Trp_repressor/repl_initiator"/>
</dbReference>
<sequence length="73" mass="8657">MKPKKKHSFKSKLNILQKHLCHDISITELSGLYQVSETTLRRWLYRYETNGVEGLKDSETWKKYSNAKTRKGK</sequence>
<dbReference type="RefSeq" id="WP_087678611.1">
    <property type="nucleotide sequence ID" value="NZ_FUWV01000005.1"/>
</dbReference>
<dbReference type="InterPro" id="IPR036388">
    <property type="entry name" value="WH-like_DNA-bd_sf"/>
</dbReference>
<dbReference type="Proteomes" id="UP000196365">
    <property type="component" value="Unassembled WGS sequence"/>
</dbReference>
<dbReference type="SUPFAM" id="SSF48295">
    <property type="entry name" value="TrpR-like"/>
    <property type="match status" value="1"/>
</dbReference>
<dbReference type="Gene3D" id="1.10.10.10">
    <property type="entry name" value="Winged helix-like DNA-binding domain superfamily/Winged helix DNA-binding domain"/>
    <property type="match status" value="1"/>
</dbReference>
<gene>
    <name evidence="2" type="ORF">SAMN02745973_01169</name>
</gene>
<dbReference type="InterPro" id="IPR055247">
    <property type="entry name" value="InsJ-like_HTH"/>
</dbReference>
<evidence type="ECO:0000313" key="2">
    <source>
        <dbReference type="EMBL" id="SJZ60583.1"/>
    </source>
</evidence>
<reference evidence="2 3" key="1">
    <citation type="submission" date="2017-02" db="EMBL/GenBank/DDBJ databases">
        <authorList>
            <person name="Peterson S.W."/>
        </authorList>
    </citation>
    <scope>NUCLEOTIDE SEQUENCE [LARGE SCALE GENOMIC DNA]</scope>
    <source>
        <strain evidence="2 3">DSM 15102</strain>
    </source>
</reference>
<dbReference type="GO" id="GO:0043565">
    <property type="term" value="F:sequence-specific DNA binding"/>
    <property type="evidence" value="ECO:0007669"/>
    <property type="project" value="InterPro"/>
</dbReference>